<evidence type="ECO:0000259" key="5">
    <source>
        <dbReference type="SMART" id="SM00257"/>
    </source>
</evidence>
<dbReference type="InterPro" id="IPR036779">
    <property type="entry name" value="LysM_dom_sf"/>
</dbReference>
<dbReference type="EMBL" id="BAABKQ010000001">
    <property type="protein sequence ID" value="GAA4822869.1"/>
    <property type="molecule type" value="Genomic_DNA"/>
</dbReference>
<feature type="signal peptide" evidence="4">
    <location>
        <begin position="1"/>
        <end position="33"/>
    </location>
</feature>
<reference evidence="7" key="1">
    <citation type="journal article" date="2019" name="Int. J. Syst. Evol. Microbiol.">
        <title>The Global Catalogue of Microorganisms (GCM) 10K type strain sequencing project: providing services to taxonomists for standard genome sequencing and annotation.</title>
        <authorList>
            <consortium name="The Broad Institute Genomics Platform"/>
            <consortium name="The Broad Institute Genome Sequencing Center for Infectious Disease"/>
            <person name="Wu L."/>
            <person name="Ma J."/>
        </authorList>
    </citation>
    <scope>NUCLEOTIDE SEQUENCE [LARGE SCALE GENOMIC DNA]</scope>
    <source>
        <strain evidence="7">JCM 18542</strain>
    </source>
</reference>
<comment type="similarity">
    <text evidence="1">Belongs to the transglycosylase family. Rpf subfamily.</text>
</comment>
<feature type="chain" id="PRO_5045671509" evidence="4">
    <location>
        <begin position="34"/>
        <end position="210"/>
    </location>
</feature>
<evidence type="ECO:0000313" key="6">
    <source>
        <dbReference type="EMBL" id="GAA4822869.1"/>
    </source>
</evidence>
<dbReference type="RefSeq" id="WP_200172367.1">
    <property type="nucleotide sequence ID" value="NZ_BAABKQ010000001.1"/>
</dbReference>
<keyword evidence="7" id="KW-1185">Reference proteome</keyword>
<name>A0ABP9D0G9_9ACTN</name>
<feature type="compositionally biased region" description="Gly residues" evidence="3">
    <location>
        <begin position="107"/>
        <end position="117"/>
    </location>
</feature>
<gene>
    <name evidence="6" type="ORF">GCM10023353_34370</name>
</gene>
<accession>A0ABP9D0G9</accession>
<dbReference type="Pfam" id="PF06737">
    <property type="entry name" value="Transglycosylas"/>
    <property type="match status" value="1"/>
</dbReference>
<dbReference type="Gene3D" id="3.10.350.10">
    <property type="entry name" value="LysM domain"/>
    <property type="match status" value="1"/>
</dbReference>
<feature type="region of interest" description="Disordered" evidence="3">
    <location>
        <begin position="106"/>
        <end position="162"/>
    </location>
</feature>
<dbReference type="Proteomes" id="UP001500839">
    <property type="component" value="Unassembled WGS sequence"/>
</dbReference>
<dbReference type="Gene3D" id="1.10.530.10">
    <property type="match status" value="1"/>
</dbReference>
<sequence length="210" mass="21035">MTGITIKRTLGTVAAAGIVVGAPLAIGAGTASAADWSGVAQCESGGNWSTNTGNGYYGGLQFSQSTWAANGGSGSPANASKSEQIRVAENVLQTQGPGAWPVCGQYLSGGGTGGDGGQQAQTTSYQETSYDQSGGQQDTSDSASYEQAPATDTGSSAAPLTQNADGTYTVELGDTLSQIALAFDVPMGDLAPQVADINLIFPGQIIDLVK</sequence>
<evidence type="ECO:0000256" key="2">
    <source>
        <dbReference type="ARBA" id="ARBA00022801"/>
    </source>
</evidence>
<comment type="caution">
    <text evidence="6">The sequence shown here is derived from an EMBL/GenBank/DDBJ whole genome shotgun (WGS) entry which is preliminary data.</text>
</comment>
<dbReference type="InterPro" id="IPR010618">
    <property type="entry name" value="RPF"/>
</dbReference>
<keyword evidence="2" id="KW-0378">Hydrolase</keyword>
<proteinExistence type="inferred from homology"/>
<organism evidence="6 7">
    <name type="scientific">Tomitella cavernea</name>
    <dbReference type="NCBI Taxonomy" id="1387982"/>
    <lineage>
        <taxon>Bacteria</taxon>
        <taxon>Bacillati</taxon>
        <taxon>Actinomycetota</taxon>
        <taxon>Actinomycetes</taxon>
        <taxon>Mycobacteriales</taxon>
        <taxon>Tomitella</taxon>
    </lineage>
</organism>
<evidence type="ECO:0000256" key="1">
    <source>
        <dbReference type="ARBA" id="ARBA00010830"/>
    </source>
</evidence>
<dbReference type="SMART" id="SM00257">
    <property type="entry name" value="LysM"/>
    <property type="match status" value="1"/>
</dbReference>
<dbReference type="CDD" id="cd00118">
    <property type="entry name" value="LysM"/>
    <property type="match status" value="1"/>
</dbReference>
<dbReference type="InterPro" id="IPR018392">
    <property type="entry name" value="LysM"/>
</dbReference>
<dbReference type="Pfam" id="PF01476">
    <property type="entry name" value="LysM"/>
    <property type="match status" value="1"/>
</dbReference>
<feature type="compositionally biased region" description="Polar residues" evidence="3">
    <location>
        <begin position="124"/>
        <end position="162"/>
    </location>
</feature>
<evidence type="ECO:0000256" key="4">
    <source>
        <dbReference type="SAM" id="SignalP"/>
    </source>
</evidence>
<keyword evidence="4" id="KW-0732">Signal</keyword>
<dbReference type="InterPro" id="IPR023346">
    <property type="entry name" value="Lysozyme-like_dom_sf"/>
</dbReference>
<evidence type="ECO:0000256" key="3">
    <source>
        <dbReference type="SAM" id="MobiDB-lite"/>
    </source>
</evidence>
<protein>
    <submittedName>
        <fullName evidence="6">Transglycosylase family protein</fullName>
    </submittedName>
</protein>
<feature type="domain" description="LysM" evidence="5">
    <location>
        <begin position="167"/>
        <end position="209"/>
    </location>
</feature>
<dbReference type="CDD" id="cd13925">
    <property type="entry name" value="RPF"/>
    <property type="match status" value="1"/>
</dbReference>
<evidence type="ECO:0000313" key="7">
    <source>
        <dbReference type="Proteomes" id="UP001500839"/>
    </source>
</evidence>
<dbReference type="SUPFAM" id="SSF53955">
    <property type="entry name" value="Lysozyme-like"/>
    <property type="match status" value="1"/>
</dbReference>